<keyword evidence="3 6" id="KW-0863">Zinc-finger</keyword>
<dbReference type="PANTHER" id="PTHR46508:SF2">
    <property type="entry name" value="INCREASED DNA METHYLATION 1"/>
    <property type="match status" value="1"/>
</dbReference>
<keyword evidence="9" id="KW-0547">Nucleotide-binding</keyword>
<dbReference type="CDD" id="cd15532">
    <property type="entry name" value="PHD2_CHD_II"/>
    <property type="match status" value="1"/>
</dbReference>
<dbReference type="STRING" id="1088818.A0A2I0AS45"/>
<dbReference type="InterPro" id="IPR056511">
    <property type="entry name" value="IDM1_C"/>
</dbReference>
<evidence type="ECO:0000256" key="4">
    <source>
        <dbReference type="ARBA" id="ARBA00022833"/>
    </source>
</evidence>
<dbReference type="PANTHER" id="PTHR46508">
    <property type="entry name" value="PHD FINGER FAMILY PROTEIN"/>
    <property type="match status" value="1"/>
</dbReference>
<dbReference type="SUPFAM" id="SSF57903">
    <property type="entry name" value="FYVE/PHD zinc finger"/>
    <property type="match status" value="1"/>
</dbReference>
<keyword evidence="2" id="KW-0479">Metal-binding</keyword>
<gene>
    <name evidence="9" type="ORF">AXF42_Ash013873</name>
</gene>
<feature type="domain" description="N-acetyltransferase" evidence="8">
    <location>
        <begin position="1180"/>
        <end position="1344"/>
    </location>
</feature>
<dbReference type="Pfam" id="PF00628">
    <property type="entry name" value="PHD"/>
    <property type="match status" value="1"/>
</dbReference>
<name>A0A2I0AS45_9ASPA</name>
<dbReference type="SMART" id="SM00249">
    <property type="entry name" value="PHD"/>
    <property type="match status" value="2"/>
</dbReference>
<evidence type="ECO:0000256" key="1">
    <source>
        <dbReference type="ARBA" id="ARBA00004123"/>
    </source>
</evidence>
<evidence type="ECO:0000313" key="9">
    <source>
        <dbReference type="EMBL" id="PKA58367.1"/>
    </source>
</evidence>
<dbReference type="PROSITE" id="PS50016">
    <property type="entry name" value="ZF_PHD_2"/>
    <property type="match status" value="1"/>
</dbReference>
<comment type="subcellular location">
    <subcellularLocation>
        <location evidence="1">Nucleus</location>
    </subcellularLocation>
</comment>
<dbReference type="EMBL" id="KZ451953">
    <property type="protein sequence ID" value="PKA58367.1"/>
    <property type="molecule type" value="Genomic_DNA"/>
</dbReference>
<feature type="domain" description="PHD-type" evidence="7">
    <location>
        <begin position="1043"/>
        <end position="1088"/>
    </location>
</feature>
<keyword evidence="9" id="KW-0347">Helicase</keyword>
<evidence type="ECO:0000256" key="3">
    <source>
        <dbReference type="ARBA" id="ARBA00022771"/>
    </source>
</evidence>
<dbReference type="GO" id="GO:0003677">
    <property type="term" value="F:DNA binding"/>
    <property type="evidence" value="ECO:0007669"/>
    <property type="project" value="UniProtKB-KW"/>
</dbReference>
<dbReference type="GO" id="GO:0003678">
    <property type="term" value="F:DNA helicase activity"/>
    <property type="evidence" value="ECO:0007669"/>
    <property type="project" value="UniProtKB-EC"/>
</dbReference>
<proteinExistence type="predicted"/>
<accession>A0A2I0AS45</accession>
<dbReference type="InterPro" id="IPR016181">
    <property type="entry name" value="Acyl_CoA_acyltransferase"/>
</dbReference>
<keyword evidence="9" id="KW-0378">Hydrolase</keyword>
<keyword evidence="9" id="KW-0238">DNA-binding</keyword>
<evidence type="ECO:0000256" key="6">
    <source>
        <dbReference type="PROSITE-ProRule" id="PRU00146"/>
    </source>
</evidence>
<dbReference type="InterPro" id="IPR013083">
    <property type="entry name" value="Znf_RING/FYVE/PHD"/>
</dbReference>
<evidence type="ECO:0000313" key="10">
    <source>
        <dbReference type="Proteomes" id="UP000236161"/>
    </source>
</evidence>
<dbReference type="Pfam" id="PF16135">
    <property type="entry name" value="TDBD"/>
    <property type="match status" value="1"/>
</dbReference>
<keyword evidence="5" id="KW-0539">Nucleus</keyword>
<keyword evidence="10" id="KW-1185">Reference proteome</keyword>
<dbReference type="InterPro" id="IPR011011">
    <property type="entry name" value="Znf_FYVE_PHD"/>
</dbReference>
<keyword evidence="4" id="KW-0862">Zinc</keyword>
<evidence type="ECO:0000259" key="7">
    <source>
        <dbReference type="PROSITE" id="PS50016"/>
    </source>
</evidence>
<dbReference type="GO" id="GO:0016787">
    <property type="term" value="F:hydrolase activity"/>
    <property type="evidence" value="ECO:0007669"/>
    <property type="project" value="UniProtKB-KW"/>
</dbReference>
<dbReference type="Gene3D" id="3.30.40.10">
    <property type="entry name" value="Zinc/RING finger domain, C3HC4 (zinc finger)"/>
    <property type="match status" value="1"/>
</dbReference>
<dbReference type="GO" id="GO:0008270">
    <property type="term" value="F:zinc ion binding"/>
    <property type="evidence" value="ECO:0007669"/>
    <property type="project" value="UniProtKB-KW"/>
</dbReference>
<dbReference type="OrthoDB" id="429143at2759"/>
<dbReference type="Proteomes" id="UP000236161">
    <property type="component" value="Unassembled WGS sequence"/>
</dbReference>
<dbReference type="PROSITE" id="PS51186">
    <property type="entry name" value="GNAT"/>
    <property type="match status" value="1"/>
</dbReference>
<dbReference type="InterPro" id="IPR032308">
    <property type="entry name" value="TDBD"/>
</dbReference>
<dbReference type="CDD" id="cd04301">
    <property type="entry name" value="NAT_SF"/>
    <property type="match status" value="1"/>
</dbReference>
<evidence type="ECO:0000256" key="5">
    <source>
        <dbReference type="ARBA" id="ARBA00023242"/>
    </source>
</evidence>
<dbReference type="EC" id="3.6.4.12" evidence="9"/>
<reference evidence="9 10" key="1">
    <citation type="journal article" date="2017" name="Nature">
        <title>The Apostasia genome and the evolution of orchids.</title>
        <authorList>
            <person name="Zhang G.Q."/>
            <person name="Liu K.W."/>
            <person name="Li Z."/>
            <person name="Lohaus R."/>
            <person name="Hsiao Y.Y."/>
            <person name="Niu S.C."/>
            <person name="Wang J.Y."/>
            <person name="Lin Y.C."/>
            <person name="Xu Q."/>
            <person name="Chen L.J."/>
            <person name="Yoshida K."/>
            <person name="Fujiwara S."/>
            <person name="Wang Z.W."/>
            <person name="Zhang Y.Q."/>
            <person name="Mitsuda N."/>
            <person name="Wang M."/>
            <person name="Liu G.H."/>
            <person name="Pecoraro L."/>
            <person name="Huang H.X."/>
            <person name="Xiao X.J."/>
            <person name="Lin M."/>
            <person name="Wu X.Y."/>
            <person name="Wu W.L."/>
            <person name="Chen Y.Y."/>
            <person name="Chang S.B."/>
            <person name="Sakamoto S."/>
            <person name="Ohme-Takagi M."/>
            <person name="Yagi M."/>
            <person name="Zeng S.J."/>
            <person name="Shen C.Y."/>
            <person name="Yeh C.M."/>
            <person name="Luo Y.B."/>
            <person name="Tsai W.C."/>
            <person name="Van de Peer Y."/>
            <person name="Liu Z.J."/>
        </authorList>
    </citation>
    <scope>NUCLEOTIDE SEQUENCE [LARGE SCALE GENOMIC DNA]</scope>
    <source>
        <strain evidence="10">cv. Shenzhen</strain>
        <tissue evidence="9">Stem</tissue>
    </source>
</reference>
<protein>
    <submittedName>
        <fullName evidence="9">Chromodomain-helicase-DNA-binding protein 4</fullName>
        <ecNumber evidence="9">3.6.4.12</ecNumber>
    </submittedName>
</protein>
<dbReference type="SUPFAM" id="SSF55729">
    <property type="entry name" value="Acyl-CoA N-acyltransferases (Nat)"/>
    <property type="match status" value="1"/>
</dbReference>
<dbReference type="InterPro" id="IPR019787">
    <property type="entry name" value="Znf_PHD-finger"/>
</dbReference>
<dbReference type="InterPro" id="IPR001965">
    <property type="entry name" value="Znf_PHD"/>
</dbReference>
<dbReference type="InterPro" id="IPR000182">
    <property type="entry name" value="GNAT_dom"/>
</dbReference>
<dbReference type="Pfam" id="PF23209">
    <property type="entry name" value="IDM1_C"/>
    <property type="match status" value="1"/>
</dbReference>
<keyword evidence="9" id="KW-0067">ATP-binding</keyword>
<evidence type="ECO:0000256" key="2">
    <source>
        <dbReference type="ARBA" id="ARBA00022723"/>
    </source>
</evidence>
<organism evidence="9 10">
    <name type="scientific">Apostasia shenzhenica</name>
    <dbReference type="NCBI Taxonomy" id="1088818"/>
    <lineage>
        <taxon>Eukaryota</taxon>
        <taxon>Viridiplantae</taxon>
        <taxon>Streptophyta</taxon>
        <taxon>Embryophyta</taxon>
        <taxon>Tracheophyta</taxon>
        <taxon>Spermatophyta</taxon>
        <taxon>Magnoliopsida</taxon>
        <taxon>Liliopsida</taxon>
        <taxon>Asparagales</taxon>
        <taxon>Orchidaceae</taxon>
        <taxon>Apostasioideae</taxon>
        <taxon>Apostasia</taxon>
    </lineage>
</organism>
<sequence>MMLFGEEVEDFSSNCFDGSKEEHKIFEDIFYGGCSEYARMPNFRSGDVLHSYKMALNFRTENSNISTYSLMKDSPGDVCKLANKMNAKDASIYRFGNLRAKKSNSSTCEVLNHENNELSCNYPGKTGELVQKKSLGFCPIMPRGDSLPDQQTLPFRIVESFAHGILSSYYSVNQLGRKDITSSINDNANMNYKCEIQLIGDVRAVVENNPVTSPVSQESIASDILPAGSILGAKEINGGTKDVELETTGGQLVGGRSKRPMNREMPDLLESYAHRLLSDAGWRIEPRIRRERTKLAYFFKIPDEGLVLTSLSGAWKAGGERLHDALKSEMDDNGREWSTVDEFWGDLKDVLTYIDEEAQQQKCSLSLLRRWQLLDPFIAVVFIDRRITVLKTGKMLRAVRSVTFTVDSTMDMDGEEVNNNRSQSSRLDCGQTGHLNKDLFPVRQSTCRYQLICGDSNEPGLPVQHKHELIELKSCNIGESCNRTMKVIAGEGPCTENCRPDSKCWGFSRQETKPGSLSNKFKFNQKDIPPFNSNDSLDNFKSDSQTSSCLESGDGCGCNMQMLAEDELCQETMGNLKVSTFYVEEGKCGNERDLLSEIEKPAHGECLDSSNEVDLLVESPADFASKGAFSIEIANSLLKKAGKKSQNVSVGATATNETNRSSLPKGKYSESNFCCLDGRYNDQLGPANLEAGYIFASECLNHSEGQERQTCNVLNSSDYIISESSAILEASSIDKIHNMTVKSENKSVGNTFLNMKDDHTIHPVDNQEIAFSNSDELYSSMKIDFSAIASPVRSLQKSHCSHLEESIVAADNTTPELPHIEGALNLVLSATDALSSNIVKSQDISNGNKSYVNKGSRRKRPRGFYVNDDDLLIAAIIKKKDSGSKCKKLPSKSVIPLPEALRNLKSQKRGCRLLPRAPGSGGKLSMDGKQFIFGARTVLCWLIDMGVISLKDIVHFRNPKNDELIKDGWVTRDGILCKCCTEILSVSDFKAHAGFSQLKPSLNLYIQSGKSYTLCQLQAWSAEYKARKGRLKVINVQELDQNDDTCGICADGGELICCDNCPSTYHQTCLTAKDLPDGSWYCHNCICKICNNVVSMKEYSAPLAVLECSQCEHKYHRRCFMENFTHYGDLRPNTWFCGTKCHEVYVGLRSRVGVLNSIDSGFSWTILRCNHDDQNAYSPQKIALMAECNSKLAIALALMEECFVPMVDPRTGIDMIPHVVYNWGSTFARLNYQGFYTVILEKGDTLISAASLRVHGATVAEMPLIATCGQQRRQGMCRRLLNAVEEMLKSFKVGTLVLSAIPSLVETWTCGFGFNVMDDAEKNHLKNINLMLFPGTILLKKKLWEASLLETGQNGDLYSTNGESSICEGLNNVTVAEKGQQSLEDAAVETDAETHLHKEQVHLQTAIPM</sequence>
<dbReference type="GO" id="GO:0016747">
    <property type="term" value="F:acyltransferase activity, transferring groups other than amino-acyl groups"/>
    <property type="evidence" value="ECO:0007669"/>
    <property type="project" value="InterPro"/>
</dbReference>
<evidence type="ECO:0000259" key="8">
    <source>
        <dbReference type="PROSITE" id="PS51186"/>
    </source>
</evidence>
<dbReference type="GO" id="GO:0005634">
    <property type="term" value="C:nucleus"/>
    <property type="evidence" value="ECO:0007669"/>
    <property type="project" value="UniProtKB-SubCell"/>
</dbReference>